<evidence type="ECO:0000313" key="3">
    <source>
        <dbReference type="Proteomes" id="UP000503162"/>
    </source>
</evidence>
<evidence type="ECO:0008006" key="4">
    <source>
        <dbReference type="Google" id="ProtNLM"/>
    </source>
</evidence>
<keyword evidence="3" id="KW-1185">Reference proteome</keyword>
<dbReference type="AlphaFoldDB" id="A0A6G8IM11"/>
<dbReference type="KEGG" id="hcz:G9Q37_19675"/>
<reference evidence="2 3" key="1">
    <citation type="submission" date="2020-03" db="EMBL/GenBank/DDBJ databases">
        <title>Hydrogenophaga sp. nov. isolated from cyanobacterial mat.</title>
        <authorList>
            <person name="Thorat V."/>
            <person name="Kirdat K."/>
            <person name="Tiwarekar B."/>
            <person name="Costa E.D."/>
            <person name="Yadav A."/>
        </authorList>
    </citation>
    <scope>NUCLEOTIDE SEQUENCE [LARGE SCALE GENOMIC DNA]</scope>
    <source>
        <strain evidence="2 3">BA0156</strain>
    </source>
</reference>
<keyword evidence="1" id="KW-0472">Membrane</keyword>
<dbReference type="EMBL" id="CP049989">
    <property type="protein sequence ID" value="QIM54214.1"/>
    <property type="molecule type" value="Genomic_DNA"/>
</dbReference>
<protein>
    <recommendedName>
        <fullName evidence="4">Lipoprotein</fullName>
    </recommendedName>
</protein>
<organism evidence="2 3">
    <name type="scientific">Hydrogenophaga crocea</name>
    <dbReference type="NCBI Taxonomy" id="2716225"/>
    <lineage>
        <taxon>Bacteria</taxon>
        <taxon>Pseudomonadati</taxon>
        <taxon>Pseudomonadota</taxon>
        <taxon>Betaproteobacteria</taxon>
        <taxon>Burkholderiales</taxon>
        <taxon>Comamonadaceae</taxon>
        <taxon>Hydrogenophaga</taxon>
    </lineage>
</organism>
<proteinExistence type="predicted"/>
<gene>
    <name evidence="2" type="ORF">G9Q37_19675</name>
</gene>
<evidence type="ECO:0000256" key="1">
    <source>
        <dbReference type="SAM" id="Phobius"/>
    </source>
</evidence>
<dbReference type="RefSeq" id="WP_166229969.1">
    <property type="nucleotide sequence ID" value="NZ_CP049989.1"/>
</dbReference>
<dbReference type="Pfam" id="PF19795">
    <property type="entry name" value="DUF6279"/>
    <property type="match status" value="1"/>
</dbReference>
<keyword evidence="1" id="KW-1133">Transmembrane helix</keyword>
<sequence>MNTSFAIRQQRQEGGAGSRRIIARTLLLPVLLATLFALAACTTARLAYTQAPTLSYWWLDSHFDFDGEQASQVRGDIDGFFAWHRREELPVYADQLRRWQAMAPHDISADEACQQFETARRRLVGASERLIEPFARLAPQLTPAQLEQLNRRQARSNDEFARDFLRGTPEQRLQRRLDATVERYERFYGRLSDAQREGLRQSLAASPWDAQRTQAERERRQADLLQALREAQAQPARARALLRGYAERLVVSPTPGYAAQSEAAIRHGCAQFAALHNSATPGQRERLARQLQGYEKDLQILSAQR</sequence>
<feature type="transmembrane region" description="Helical" evidence="1">
    <location>
        <begin position="21"/>
        <end position="40"/>
    </location>
</feature>
<name>A0A6G8IM11_9BURK</name>
<evidence type="ECO:0000313" key="2">
    <source>
        <dbReference type="EMBL" id="QIM54214.1"/>
    </source>
</evidence>
<keyword evidence="1" id="KW-0812">Transmembrane</keyword>
<dbReference type="Proteomes" id="UP000503162">
    <property type="component" value="Chromosome"/>
</dbReference>
<accession>A0A6G8IM11</accession>